<accession>A0A1E3X3Q9</accession>
<gene>
    <name evidence="1" type="ORF">SCARUB_04603</name>
</gene>
<proteinExistence type="predicted"/>
<sequence>MGLKEIGRKVVAYGEPLDACKNDRKLLFEGTNGMKANINIFKIPGWRNITIILIINAFSQKILIKQDSQRLD</sequence>
<dbReference type="Proteomes" id="UP000094056">
    <property type="component" value="Unassembled WGS sequence"/>
</dbReference>
<name>A0A1E3X3Q9_9BACT</name>
<dbReference type="AlphaFoldDB" id="A0A1E3X3Q9"/>
<dbReference type="EMBL" id="MAYW01000249">
    <property type="protein sequence ID" value="ODS30286.1"/>
    <property type="molecule type" value="Genomic_DNA"/>
</dbReference>
<organism evidence="1 2">
    <name type="scientific">Candidatus Scalindua rubra</name>
    <dbReference type="NCBI Taxonomy" id="1872076"/>
    <lineage>
        <taxon>Bacteria</taxon>
        <taxon>Pseudomonadati</taxon>
        <taxon>Planctomycetota</taxon>
        <taxon>Candidatus Brocadiia</taxon>
        <taxon>Candidatus Brocadiales</taxon>
        <taxon>Candidatus Scalinduaceae</taxon>
        <taxon>Candidatus Scalindua</taxon>
    </lineage>
</organism>
<comment type="caution">
    <text evidence="1">The sequence shown here is derived from an EMBL/GenBank/DDBJ whole genome shotgun (WGS) entry which is preliminary data.</text>
</comment>
<evidence type="ECO:0000313" key="2">
    <source>
        <dbReference type="Proteomes" id="UP000094056"/>
    </source>
</evidence>
<reference evidence="1 2" key="1">
    <citation type="submission" date="2016-07" db="EMBL/GenBank/DDBJ databases">
        <title>Draft genome of Scalindua rubra, obtained from a brine-seawater interface in the Red Sea, sheds light on salt adaptation in anammox bacteria.</title>
        <authorList>
            <person name="Speth D.R."/>
            <person name="Lagkouvardos I."/>
            <person name="Wang Y."/>
            <person name="Qian P.-Y."/>
            <person name="Dutilh B.E."/>
            <person name="Jetten M.S."/>
        </authorList>
    </citation>
    <scope>NUCLEOTIDE SEQUENCE [LARGE SCALE GENOMIC DNA]</scope>
    <source>
        <strain evidence="1">BSI-1</strain>
    </source>
</reference>
<protein>
    <submittedName>
        <fullName evidence="1">Uncharacterized protein</fullName>
    </submittedName>
</protein>
<evidence type="ECO:0000313" key="1">
    <source>
        <dbReference type="EMBL" id="ODS30286.1"/>
    </source>
</evidence>